<dbReference type="RefSeq" id="XP_041160193.1">
    <property type="nucleotide sequence ID" value="XM_041306577.1"/>
</dbReference>
<dbReference type="Gene3D" id="3.30.160.20">
    <property type="match status" value="1"/>
</dbReference>
<dbReference type="GO" id="GO:0003723">
    <property type="term" value="F:RNA binding"/>
    <property type="evidence" value="ECO:0007669"/>
    <property type="project" value="UniProtKB-UniRule"/>
</dbReference>
<dbReference type="SUPFAM" id="SSF54768">
    <property type="entry name" value="dsRNA-binding domain-like"/>
    <property type="match status" value="1"/>
</dbReference>
<evidence type="ECO:0000256" key="1">
    <source>
        <dbReference type="PROSITE-ProRule" id="PRU00266"/>
    </source>
</evidence>
<sequence>MSGNDSHPRTRLNNELQRIYGPSAQDHVKWEVYSQGPPNALTWHATIFIGDQNYSYASAITRGAAQDAAAQQACERLRRDGSTRSD</sequence>
<dbReference type="GeneID" id="64600341"/>
<protein>
    <recommendedName>
        <fullName evidence="2">DRBM domain-containing protein</fullName>
    </recommendedName>
</protein>
<comment type="caution">
    <text evidence="3">The sequence shown here is derived from an EMBL/GenBank/DDBJ whole genome shotgun (WGS) entry which is preliminary data.</text>
</comment>
<dbReference type="EMBL" id="JABBWE010000028">
    <property type="protein sequence ID" value="KAG1793888.1"/>
    <property type="molecule type" value="Genomic_DNA"/>
</dbReference>
<organism evidence="3 4">
    <name type="scientific">Suillus plorans</name>
    <dbReference type="NCBI Taxonomy" id="116603"/>
    <lineage>
        <taxon>Eukaryota</taxon>
        <taxon>Fungi</taxon>
        <taxon>Dikarya</taxon>
        <taxon>Basidiomycota</taxon>
        <taxon>Agaricomycotina</taxon>
        <taxon>Agaricomycetes</taxon>
        <taxon>Agaricomycetidae</taxon>
        <taxon>Boletales</taxon>
        <taxon>Suillineae</taxon>
        <taxon>Suillaceae</taxon>
        <taxon>Suillus</taxon>
    </lineage>
</organism>
<dbReference type="AlphaFoldDB" id="A0A9P7DHN0"/>
<gene>
    <name evidence="3" type="ORF">HD556DRAFT_1443269</name>
</gene>
<dbReference type="OrthoDB" id="112668at2759"/>
<evidence type="ECO:0000313" key="4">
    <source>
        <dbReference type="Proteomes" id="UP000719766"/>
    </source>
</evidence>
<keyword evidence="4" id="KW-1185">Reference proteome</keyword>
<keyword evidence="1" id="KW-0694">RNA-binding</keyword>
<accession>A0A9P7DHN0</accession>
<evidence type="ECO:0000313" key="3">
    <source>
        <dbReference type="EMBL" id="KAG1793888.1"/>
    </source>
</evidence>
<proteinExistence type="predicted"/>
<name>A0A9P7DHN0_9AGAM</name>
<dbReference type="PROSITE" id="PS50137">
    <property type="entry name" value="DS_RBD"/>
    <property type="match status" value="1"/>
</dbReference>
<evidence type="ECO:0000259" key="2">
    <source>
        <dbReference type="PROSITE" id="PS50137"/>
    </source>
</evidence>
<feature type="domain" description="DRBM" evidence="2">
    <location>
        <begin position="7"/>
        <end position="79"/>
    </location>
</feature>
<dbReference type="InterPro" id="IPR014720">
    <property type="entry name" value="dsRBD_dom"/>
</dbReference>
<dbReference type="Proteomes" id="UP000719766">
    <property type="component" value="Unassembled WGS sequence"/>
</dbReference>
<reference evidence="3" key="1">
    <citation type="journal article" date="2020" name="New Phytol.">
        <title>Comparative genomics reveals dynamic genome evolution in host specialist ectomycorrhizal fungi.</title>
        <authorList>
            <person name="Lofgren L.A."/>
            <person name="Nguyen N.H."/>
            <person name="Vilgalys R."/>
            <person name="Ruytinx J."/>
            <person name="Liao H.L."/>
            <person name="Branco S."/>
            <person name="Kuo A."/>
            <person name="LaButti K."/>
            <person name="Lipzen A."/>
            <person name="Andreopoulos W."/>
            <person name="Pangilinan J."/>
            <person name="Riley R."/>
            <person name="Hundley H."/>
            <person name="Na H."/>
            <person name="Barry K."/>
            <person name="Grigoriev I.V."/>
            <person name="Stajich J.E."/>
            <person name="Kennedy P.G."/>
        </authorList>
    </citation>
    <scope>NUCLEOTIDE SEQUENCE</scope>
    <source>
        <strain evidence="3">S12</strain>
    </source>
</reference>